<organism evidence="10">
    <name type="scientific">Streptomyces lincolnensis</name>
    <dbReference type="NCBI Taxonomy" id="1915"/>
    <lineage>
        <taxon>Bacteria</taxon>
        <taxon>Bacillati</taxon>
        <taxon>Actinomycetota</taxon>
        <taxon>Actinomycetes</taxon>
        <taxon>Kitasatosporales</taxon>
        <taxon>Streptomycetaceae</taxon>
        <taxon>Streptomyces</taxon>
    </lineage>
</organism>
<dbReference type="Pfam" id="PF07690">
    <property type="entry name" value="MFS_1"/>
    <property type="match status" value="1"/>
</dbReference>
<evidence type="ECO:0000256" key="6">
    <source>
        <dbReference type="ARBA" id="ARBA00023136"/>
    </source>
</evidence>
<keyword evidence="3" id="KW-1003">Cell membrane</keyword>
<dbReference type="PANTHER" id="PTHR42718">
    <property type="entry name" value="MAJOR FACILITATOR SUPERFAMILY MULTIDRUG TRANSPORTER MFSC"/>
    <property type="match status" value="1"/>
</dbReference>
<feature type="domain" description="Major facilitator superfamily (MFS) profile" evidence="9">
    <location>
        <begin position="32"/>
        <end position="475"/>
    </location>
</feature>
<sequence length="484" mass="50471">MSVFARATSLFSRAARTRAADEAARSRSRWVTLVFLAVLQLLIAVDVTVVNIALPAIRDSFHVDTRQLTWVVTGYTVVGGGLLMVGGRIADLFGRRRTLLFGAFLFGASSLAAGLAPNLELLVLARFGQGAGEALSLPAAMSLIALLFPETAARSKALSVWASVASVGLVLGFLLSGVITQLFSWRWIFLINIPLVSLVLVAVLLLVKKDETTARNPVDLPGALLFTAAPLLLIFGVIELGEDEPRLPLAVGSLLAAAVCAAAFVAVERRTAHPLVPLTFFGNRVRLVANGATVLLSAALSTSFFLLTMHLQEERDLSPIEAGLSFLPLALSLILASLLVPRLIERIGTTGAAVLGMALAALGIGCFALLPSDNSLLTSVFPGMILLACGMATGLVALQNAALHAVTEADAGVASGVQRCADQLGGASGIAVYVSIGFSPHLGGDWDPFTVAYSLAGIGLIAAVLAVLALSPDRRLAAPREQED</sequence>
<feature type="transmembrane region" description="Helical" evidence="8">
    <location>
        <begin position="68"/>
        <end position="87"/>
    </location>
</feature>
<feature type="transmembrane region" description="Helical" evidence="8">
    <location>
        <begin position="352"/>
        <end position="370"/>
    </location>
</feature>
<keyword evidence="5 8" id="KW-1133">Transmembrane helix</keyword>
<evidence type="ECO:0000256" key="5">
    <source>
        <dbReference type="ARBA" id="ARBA00022989"/>
    </source>
</evidence>
<feature type="transmembrane region" description="Helical" evidence="8">
    <location>
        <begin position="322"/>
        <end position="340"/>
    </location>
</feature>
<evidence type="ECO:0000256" key="3">
    <source>
        <dbReference type="ARBA" id="ARBA00022475"/>
    </source>
</evidence>
<feature type="transmembrane region" description="Helical" evidence="8">
    <location>
        <begin position="131"/>
        <end position="148"/>
    </location>
</feature>
<feature type="transmembrane region" description="Helical" evidence="8">
    <location>
        <begin position="376"/>
        <end position="398"/>
    </location>
</feature>
<keyword evidence="12" id="KW-1185">Reference proteome</keyword>
<evidence type="ECO:0000256" key="7">
    <source>
        <dbReference type="ARBA" id="ARBA00023251"/>
    </source>
</evidence>
<gene>
    <name evidence="11" type="ORF">SLINC_0232</name>
</gene>
<dbReference type="GO" id="GO:0022857">
    <property type="term" value="F:transmembrane transporter activity"/>
    <property type="evidence" value="ECO:0007669"/>
    <property type="project" value="InterPro"/>
</dbReference>
<dbReference type="RefSeq" id="WP_079164356.1">
    <property type="nucleotide sequence ID" value="NZ_CP016438.1"/>
</dbReference>
<dbReference type="PRINTS" id="PR01036">
    <property type="entry name" value="TCRTETB"/>
</dbReference>
<dbReference type="CDD" id="cd17321">
    <property type="entry name" value="MFS_MMR_MDR_like"/>
    <property type="match status" value="1"/>
</dbReference>
<feature type="transmembrane region" description="Helical" evidence="8">
    <location>
        <begin position="287"/>
        <end position="310"/>
    </location>
</feature>
<evidence type="ECO:0000313" key="10">
    <source>
        <dbReference type="EMBL" id="ABX00596.1"/>
    </source>
</evidence>
<comment type="subcellular location">
    <subcellularLocation>
        <location evidence="1">Cell membrane</location>
        <topology evidence="1">Multi-pass membrane protein</topology>
    </subcellularLocation>
</comment>
<dbReference type="InterPro" id="IPR011701">
    <property type="entry name" value="MFS"/>
</dbReference>
<dbReference type="PROSITE" id="PS00216">
    <property type="entry name" value="SUGAR_TRANSPORT_1"/>
    <property type="match status" value="1"/>
</dbReference>
<protein>
    <submittedName>
        <fullName evidence="10">LmrA</fullName>
    </submittedName>
</protein>
<dbReference type="InterPro" id="IPR005829">
    <property type="entry name" value="Sugar_transporter_CS"/>
</dbReference>
<dbReference type="PROSITE" id="PS50850">
    <property type="entry name" value="MFS"/>
    <property type="match status" value="1"/>
</dbReference>
<evidence type="ECO:0000256" key="2">
    <source>
        <dbReference type="ARBA" id="ARBA00022448"/>
    </source>
</evidence>
<keyword evidence="7" id="KW-0046">Antibiotic resistance</keyword>
<name>A9Y8R0_STRLN</name>
<dbReference type="SMR" id="A9Y8R0"/>
<dbReference type="EMBL" id="CP016438">
    <property type="protein sequence ID" value="ANS62456.1"/>
    <property type="molecule type" value="Genomic_DNA"/>
</dbReference>
<evidence type="ECO:0000313" key="11">
    <source>
        <dbReference type="EMBL" id="ANS62456.1"/>
    </source>
</evidence>
<dbReference type="PANTHER" id="PTHR42718:SF46">
    <property type="entry name" value="BLR6921 PROTEIN"/>
    <property type="match status" value="1"/>
</dbReference>
<evidence type="ECO:0000259" key="9">
    <source>
        <dbReference type="PROSITE" id="PS50850"/>
    </source>
</evidence>
<keyword evidence="4 8" id="KW-0812">Transmembrane</keyword>
<feature type="transmembrane region" description="Helical" evidence="8">
    <location>
        <begin position="219"/>
        <end position="241"/>
    </location>
</feature>
<proteinExistence type="predicted"/>
<dbReference type="AlphaFoldDB" id="A9Y8R0"/>
<feature type="transmembrane region" description="Helical" evidence="8">
    <location>
        <begin position="449"/>
        <end position="470"/>
    </location>
</feature>
<dbReference type="GO" id="GO:0005886">
    <property type="term" value="C:plasma membrane"/>
    <property type="evidence" value="ECO:0007669"/>
    <property type="project" value="UniProtKB-SubCell"/>
</dbReference>
<dbReference type="Proteomes" id="UP000092598">
    <property type="component" value="Chromosome"/>
</dbReference>
<evidence type="ECO:0000256" key="1">
    <source>
        <dbReference type="ARBA" id="ARBA00004651"/>
    </source>
</evidence>
<evidence type="ECO:0000256" key="8">
    <source>
        <dbReference type="SAM" id="Phobius"/>
    </source>
</evidence>
<dbReference type="Gene3D" id="1.20.1720.10">
    <property type="entry name" value="Multidrug resistance protein D"/>
    <property type="match status" value="1"/>
</dbReference>
<dbReference type="InterPro" id="IPR036259">
    <property type="entry name" value="MFS_trans_sf"/>
</dbReference>
<dbReference type="SUPFAM" id="SSF103473">
    <property type="entry name" value="MFS general substrate transporter"/>
    <property type="match status" value="1"/>
</dbReference>
<dbReference type="Gene3D" id="1.20.1250.20">
    <property type="entry name" value="MFS general substrate transporter like domains"/>
    <property type="match status" value="1"/>
</dbReference>
<keyword evidence="6 8" id="KW-0472">Membrane</keyword>
<dbReference type="NCBIfam" id="NF000031">
    <property type="entry name" value="MFS_efflux_LmrA"/>
    <property type="match status" value="1"/>
</dbReference>
<feature type="transmembrane region" description="Helical" evidence="8">
    <location>
        <begin position="247"/>
        <end position="267"/>
    </location>
</feature>
<feature type="transmembrane region" description="Helical" evidence="8">
    <location>
        <begin position="160"/>
        <end position="179"/>
    </location>
</feature>
<reference evidence="11 12" key="2">
    <citation type="submission" date="2016-07" db="EMBL/GenBank/DDBJ databases">
        <title>Enhancement of antibiotic productionsby engineered nitrateutilization in actinobacteria.</title>
        <authorList>
            <person name="Meng S.C."/>
        </authorList>
    </citation>
    <scope>NUCLEOTIDE SEQUENCE [LARGE SCALE GENOMIC DNA]</scope>
    <source>
        <strain evidence="11 12">NRRL 2936</strain>
    </source>
</reference>
<evidence type="ECO:0000313" key="12">
    <source>
        <dbReference type="Proteomes" id="UP000092598"/>
    </source>
</evidence>
<dbReference type="InterPro" id="IPR020846">
    <property type="entry name" value="MFS_dom"/>
</dbReference>
<dbReference type="EMBL" id="EU124663">
    <property type="protein sequence ID" value="ABX00596.1"/>
    <property type="molecule type" value="Genomic_DNA"/>
</dbReference>
<keyword evidence="2" id="KW-0813">Transport</keyword>
<feature type="transmembrane region" description="Helical" evidence="8">
    <location>
        <begin position="33"/>
        <end position="56"/>
    </location>
</feature>
<dbReference type="KEGG" id="sls:SLINC_0232"/>
<reference evidence="10" key="1">
    <citation type="journal article" date="2008" name="Folia Microbiol. (Praha)">
        <title>Sequence analysis and heterologous expression of the lincomycin biosynthetic cluster of the type strain Streptomyces lincolnensis ATCC 25466.</title>
        <authorList>
            <person name="Koberska M."/>
            <person name="Kopecky J."/>
            <person name="Olsovska J."/>
            <person name="Jelinkova M."/>
            <person name="Ulanova D."/>
            <person name="Man P."/>
            <person name="Flieger M."/>
            <person name="Janata J."/>
        </authorList>
    </citation>
    <scope>NUCLEOTIDE SEQUENCE</scope>
</reference>
<feature type="transmembrane region" description="Helical" evidence="8">
    <location>
        <begin position="99"/>
        <end position="119"/>
    </location>
</feature>
<feature type="transmembrane region" description="Helical" evidence="8">
    <location>
        <begin position="185"/>
        <end position="207"/>
    </location>
</feature>
<dbReference type="PATRIC" id="fig|1915.4.peg.320"/>
<evidence type="ECO:0000256" key="4">
    <source>
        <dbReference type="ARBA" id="ARBA00022692"/>
    </source>
</evidence>
<dbReference type="GO" id="GO:0046677">
    <property type="term" value="P:response to antibiotic"/>
    <property type="evidence" value="ECO:0007669"/>
    <property type="project" value="UniProtKB-KW"/>
</dbReference>
<dbReference type="OrthoDB" id="4668943at2"/>
<accession>A9Y8R0</accession>
<feature type="transmembrane region" description="Helical" evidence="8">
    <location>
        <begin position="424"/>
        <end position="443"/>
    </location>
</feature>